<feature type="region of interest" description="Disordered" evidence="4">
    <location>
        <begin position="22"/>
        <end position="41"/>
    </location>
</feature>
<dbReference type="InterPro" id="IPR009288">
    <property type="entry name" value="AIG2-like_dom"/>
</dbReference>
<dbReference type="EMBL" id="JAPQKN010000001">
    <property type="protein sequence ID" value="KAJ5175666.1"/>
    <property type="molecule type" value="Genomic_DNA"/>
</dbReference>
<evidence type="ECO:0000313" key="6">
    <source>
        <dbReference type="EMBL" id="KAJ5175666.1"/>
    </source>
</evidence>
<dbReference type="GO" id="GO:0016740">
    <property type="term" value="F:transferase activity"/>
    <property type="evidence" value="ECO:0007669"/>
    <property type="project" value="UniProtKB-KW"/>
</dbReference>
<dbReference type="InterPro" id="IPR045038">
    <property type="entry name" value="AIG2-like"/>
</dbReference>
<evidence type="ECO:0000256" key="1">
    <source>
        <dbReference type="ARBA" id="ARBA00008861"/>
    </source>
</evidence>
<protein>
    <recommendedName>
        <fullName evidence="3">Putative gamma-glutamylcyclotransferase</fullName>
    </recommendedName>
</protein>
<dbReference type="Pfam" id="PF06094">
    <property type="entry name" value="GGACT"/>
    <property type="match status" value="1"/>
</dbReference>
<dbReference type="GeneID" id="81422844"/>
<dbReference type="InterPro" id="IPR013024">
    <property type="entry name" value="GGCT-like"/>
</dbReference>
<accession>A0A9W9IHD2</accession>
<dbReference type="SUPFAM" id="SSF110857">
    <property type="entry name" value="Gamma-glutamyl cyclotransferase-like"/>
    <property type="match status" value="1"/>
</dbReference>
<dbReference type="PANTHER" id="PTHR31544:SF4">
    <property type="entry name" value="GAMMA-GLUTAMYLCYCLOTRANSFERASE-RELATED"/>
    <property type="match status" value="1"/>
</dbReference>
<dbReference type="CDD" id="cd06661">
    <property type="entry name" value="GGCT_like"/>
    <property type="match status" value="1"/>
</dbReference>
<sequence length="186" mass="21312">MPKTLPPPSLMVRKFLNHSASGHESTESLRASPNSSEEGSAPADFFERQYCFVYGTLMDPETLSQVLRTSHSLPIMSRARVIGYEIKPWGPYPALVDGESRQPVDGMAFEILSKTQLDRLVSYETEIYQLQPCLIDILEHDSSVERTVDGVTFMWNGQRAELQEGKFDLKDWKKEKRLRELDSLWE</sequence>
<feature type="domain" description="Gamma-glutamylcyclotransferase AIG2-like" evidence="5">
    <location>
        <begin position="51"/>
        <end position="173"/>
    </location>
</feature>
<gene>
    <name evidence="6" type="ORF">N7482_001543</name>
</gene>
<evidence type="ECO:0000313" key="7">
    <source>
        <dbReference type="Proteomes" id="UP001149163"/>
    </source>
</evidence>
<dbReference type="OrthoDB" id="3262926at2759"/>
<evidence type="ECO:0000256" key="2">
    <source>
        <dbReference type="ARBA" id="ARBA00022679"/>
    </source>
</evidence>
<dbReference type="InterPro" id="IPR036568">
    <property type="entry name" value="GGCT-like_sf"/>
</dbReference>
<evidence type="ECO:0000256" key="3">
    <source>
        <dbReference type="ARBA" id="ARBA00030602"/>
    </source>
</evidence>
<dbReference type="AlphaFoldDB" id="A0A9W9IHD2"/>
<reference evidence="6" key="2">
    <citation type="journal article" date="2023" name="IMA Fungus">
        <title>Comparative genomic study of the Penicillium genus elucidates a diverse pangenome and 15 lateral gene transfer events.</title>
        <authorList>
            <person name="Petersen C."/>
            <person name="Sorensen T."/>
            <person name="Nielsen M.R."/>
            <person name="Sondergaard T.E."/>
            <person name="Sorensen J.L."/>
            <person name="Fitzpatrick D.A."/>
            <person name="Frisvad J.C."/>
            <person name="Nielsen K.L."/>
        </authorList>
    </citation>
    <scope>NUCLEOTIDE SEQUENCE</scope>
    <source>
        <strain evidence="6">IBT 26290</strain>
    </source>
</reference>
<dbReference type="Proteomes" id="UP001149163">
    <property type="component" value="Unassembled WGS sequence"/>
</dbReference>
<dbReference type="RefSeq" id="XP_056547274.1">
    <property type="nucleotide sequence ID" value="XM_056683668.1"/>
</dbReference>
<feature type="compositionally biased region" description="Polar residues" evidence="4">
    <location>
        <begin position="22"/>
        <end position="38"/>
    </location>
</feature>
<evidence type="ECO:0000256" key="4">
    <source>
        <dbReference type="SAM" id="MobiDB-lite"/>
    </source>
</evidence>
<proteinExistence type="inferred from homology"/>
<name>A0A9W9IHD2_9EURO</name>
<comment type="similarity">
    <text evidence="1">Belongs to the gamma-glutamylcyclotransferase family.</text>
</comment>
<keyword evidence="2" id="KW-0808">Transferase</keyword>
<comment type="caution">
    <text evidence="6">The sequence shown here is derived from an EMBL/GenBank/DDBJ whole genome shotgun (WGS) entry which is preliminary data.</text>
</comment>
<dbReference type="PANTHER" id="PTHR31544">
    <property type="entry name" value="AIG2-LIKE PROTEIN D"/>
    <property type="match status" value="1"/>
</dbReference>
<keyword evidence="7" id="KW-1185">Reference proteome</keyword>
<dbReference type="Gene3D" id="3.10.490.10">
    <property type="entry name" value="Gamma-glutamyl cyclotransferase-like"/>
    <property type="match status" value="1"/>
</dbReference>
<evidence type="ECO:0000259" key="5">
    <source>
        <dbReference type="Pfam" id="PF06094"/>
    </source>
</evidence>
<organism evidence="6 7">
    <name type="scientific">Penicillium canariense</name>
    <dbReference type="NCBI Taxonomy" id="189055"/>
    <lineage>
        <taxon>Eukaryota</taxon>
        <taxon>Fungi</taxon>
        <taxon>Dikarya</taxon>
        <taxon>Ascomycota</taxon>
        <taxon>Pezizomycotina</taxon>
        <taxon>Eurotiomycetes</taxon>
        <taxon>Eurotiomycetidae</taxon>
        <taxon>Eurotiales</taxon>
        <taxon>Aspergillaceae</taxon>
        <taxon>Penicillium</taxon>
    </lineage>
</organism>
<reference evidence="6" key="1">
    <citation type="submission" date="2022-11" db="EMBL/GenBank/DDBJ databases">
        <authorList>
            <person name="Petersen C."/>
        </authorList>
    </citation>
    <scope>NUCLEOTIDE SEQUENCE</scope>
    <source>
        <strain evidence="6">IBT 26290</strain>
    </source>
</reference>